<dbReference type="AlphaFoldDB" id="A0A0M9VIE9"/>
<dbReference type="PROSITE" id="PS51257">
    <property type="entry name" value="PROKAR_LIPOPROTEIN"/>
    <property type="match status" value="1"/>
</dbReference>
<protein>
    <submittedName>
        <fullName evidence="1">Uncharacterized protein</fullName>
    </submittedName>
</protein>
<accession>A0A0M9VIE9</accession>
<dbReference type="PATRIC" id="fig|1202724.3.peg.2371"/>
<dbReference type="RefSeq" id="WP_054408175.1">
    <property type="nucleotide sequence ID" value="NZ_FOYA01000001.1"/>
</dbReference>
<dbReference type="OrthoDB" id="9866993at2"/>
<evidence type="ECO:0000313" key="2">
    <source>
        <dbReference type="Proteomes" id="UP000037755"/>
    </source>
</evidence>
<comment type="caution">
    <text evidence="1">The sequence shown here is derived from an EMBL/GenBank/DDBJ whole genome shotgun (WGS) entry which is preliminary data.</text>
</comment>
<dbReference type="Proteomes" id="UP000037755">
    <property type="component" value="Unassembled WGS sequence"/>
</dbReference>
<proteinExistence type="predicted"/>
<gene>
    <name evidence="1" type="ORF">AM493_11430</name>
</gene>
<name>A0A0M9VIE9_9FLAO</name>
<keyword evidence="2" id="KW-1185">Reference proteome</keyword>
<evidence type="ECO:0000313" key="1">
    <source>
        <dbReference type="EMBL" id="KOS06576.1"/>
    </source>
</evidence>
<dbReference type="EMBL" id="LIYD01000005">
    <property type="protein sequence ID" value="KOS06576.1"/>
    <property type="molecule type" value="Genomic_DNA"/>
</dbReference>
<sequence length="221" mass="24487">MNLTKTVLLALPICLLQSCKETQQEPKAAVTASTKLPEKKNETPEDYRQVMLAPQGDTLEGYVFRYGYTAYDEEDGSNPGYLEVLKGGKVVFKDAFKGEGYINITPLGHHDLDGDKAVFVMQYGIEACDYPSTGRYYVVDGAGKFSFINSYWAATGGDLYASRYYSHIFPTDSLGKPNTLTIVEGMAYHERDQPDVADTTHIVFAGNSFKLDKLSNDLGKE</sequence>
<organism evidence="1 2">
    <name type="scientific">Flavobacterium akiainvivens</name>
    <dbReference type="NCBI Taxonomy" id="1202724"/>
    <lineage>
        <taxon>Bacteria</taxon>
        <taxon>Pseudomonadati</taxon>
        <taxon>Bacteroidota</taxon>
        <taxon>Flavobacteriia</taxon>
        <taxon>Flavobacteriales</taxon>
        <taxon>Flavobacteriaceae</taxon>
        <taxon>Flavobacterium</taxon>
    </lineage>
</organism>
<reference evidence="1 2" key="1">
    <citation type="submission" date="2015-08" db="EMBL/GenBank/DDBJ databases">
        <title>Whole genome sequence of Flavobacterium akiainvivens IK-1T, from decaying Wikstroemia oahuensis, an endemic Hawaiian shrub.</title>
        <authorList>
            <person name="Wan X."/>
            <person name="Hou S."/>
            <person name="Saito J."/>
            <person name="Donachie S."/>
        </authorList>
    </citation>
    <scope>NUCLEOTIDE SEQUENCE [LARGE SCALE GENOMIC DNA]</scope>
    <source>
        <strain evidence="1 2">IK-1</strain>
    </source>
</reference>